<feature type="signal peptide" evidence="1">
    <location>
        <begin position="1"/>
        <end position="33"/>
    </location>
</feature>
<proteinExistence type="predicted"/>
<evidence type="ECO:0000256" key="1">
    <source>
        <dbReference type="SAM" id="SignalP"/>
    </source>
</evidence>
<keyword evidence="3" id="KW-1185">Reference proteome</keyword>
<evidence type="ECO:0000313" key="3">
    <source>
        <dbReference type="Proteomes" id="UP000008311"/>
    </source>
</evidence>
<dbReference type="EMBL" id="EQ986475">
    <property type="protein sequence ID" value="EEF23357.1"/>
    <property type="molecule type" value="Genomic_DNA"/>
</dbReference>
<gene>
    <name evidence="2" type="ORF">RCOM_1840650</name>
</gene>
<feature type="chain" id="PRO_5002892192" description="Lipoprotein" evidence="1">
    <location>
        <begin position="34"/>
        <end position="145"/>
    </location>
</feature>
<name>B9TLA8_RICCO</name>
<dbReference type="InParanoid" id="B9TLA8"/>
<accession>B9TLA8</accession>
<protein>
    <recommendedName>
        <fullName evidence="4">Lipoprotein</fullName>
    </recommendedName>
</protein>
<keyword evidence="1" id="KW-0732">Signal</keyword>
<dbReference type="AlphaFoldDB" id="B9TLA8"/>
<reference evidence="3" key="1">
    <citation type="journal article" date="2010" name="Nat. Biotechnol.">
        <title>Draft genome sequence of the oilseed species Ricinus communis.</title>
        <authorList>
            <person name="Chan A.P."/>
            <person name="Crabtree J."/>
            <person name="Zhao Q."/>
            <person name="Lorenzi H."/>
            <person name="Orvis J."/>
            <person name="Puiu D."/>
            <person name="Melake-Berhan A."/>
            <person name="Jones K.M."/>
            <person name="Redman J."/>
            <person name="Chen G."/>
            <person name="Cahoon E.B."/>
            <person name="Gedil M."/>
            <person name="Stanke M."/>
            <person name="Haas B.J."/>
            <person name="Wortman J.R."/>
            <person name="Fraser-Liggett C.M."/>
            <person name="Ravel J."/>
            <person name="Rabinowicz P.D."/>
        </authorList>
    </citation>
    <scope>NUCLEOTIDE SEQUENCE [LARGE SCALE GENOMIC DNA]</scope>
    <source>
        <strain evidence="3">cv. Hale</strain>
    </source>
</reference>
<evidence type="ECO:0008006" key="4">
    <source>
        <dbReference type="Google" id="ProtNLM"/>
    </source>
</evidence>
<dbReference type="Proteomes" id="UP000008311">
    <property type="component" value="Unassembled WGS sequence"/>
</dbReference>
<sequence>MIGFTQTTGRFMKLPSLAAVLAAVSMPILTGCAAPPPQDAVYPLRPEQSVVLARGTVLTYDSYSDSRCPANTRCIWAGRLIFRFLIDGPNGVEEFTLGPDQPTATPASLHGARVVLDTSAIPPARAAGTLRPADVIPVTIKITAK</sequence>
<organism evidence="2 3">
    <name type="scientific">Ricinus communis</name>
    <name type="common">Castor bean</name>
    <dbReference type="NCBI Taxonomy" id="3988"/>
    <lineage>
        <taxon>Eukaryota</taxon>
        <taxon>Viridiplantae</taxon>
        <taxon>Streptophyta</taxon>
        <taxon>Embryophyta</taxon>
        <taxon>Tracheophyta</taxon>
        <taxon>Spermatophyta</taxon>
        <taxon>Magnoliopsida</taxon>
        <taxon>eudicotyledons</taxon>
        <taxon>Gunneridae</taxon>
        <taxon>Pentapetalae</taxon>
        <taxon>rosids</taxon>
        <taxon>fabids</taxon>
        <taxon>Malpighiales</taxon>
        <taxon>Euphorbiaceae</taxon>
        <taxon>Acalyphoideae</taxon>
        <taxon>Acalypheae</taxon>
        <taxon>Ricinus</taxon>
    </lineage>
</organism>
<evidence type="ECO:0000313" key="2">
    <source>
        <dbReference type="EMBL" id="EEF23357.1"/>
    </source>
</evidence>